<comment type="catalytic activity">
    <reaction evidence="4">
        <text>N-terminal L-lysyl-[protein] + L-leucyl-tRNA(Leu) = N-terminal L-leucyl-L-lysyl-[protein] + tRNA(Leu) + H(+)</text>
        <dbReference type="Rhea" id="RHEA:12340"/>
        <dbReference type="Rhea" id="RHEA-COMP:9613"/>
        <dbReference type="Rhea" id="RHEA-COMP:9622"/>
        <dbReference type="Rhea" id="RHEA-COMP:12670"/>
        <dbReference type="Rhea" id="RHEA-COMP:12671"/>
        <dbReference type="ChEBI" id="CHEBI:15378"/>
        <dbReference type="ChEBI" id="CHEBI:65249"/>
        <dbReference type="ChEBI" id="CHEBI:78442"/>
        <dbReference type="ChEBI" id="CHEBI:78494"/>
        <dbReference type="ChEBI" id="CHEBI:133043"/>
        <dbReference type="EC" id="2.3.2.6"/>
    </reaction>
</comment>
<dbReference type="HAMAP" id="MF_00688">
    <property type="entry name" value="Leu_Phe_trans"/>
    <property type="match status" value="1"/>
</dbReference>
<dbReference type="InterPro" id="IPR042203">
    <property type="entry name" value="Leu/Phe-tRNA_Trfase_C"/>
</dbReference>
<comment type="catalytic activity">
    <reaction evidence="4">
        <text>N-terminal L-arginyl-[protein] + L-leucyl-tRNA(Leu) = N-terminal L-leucyl-L-arginyl-[protein] + tRNA(Leu) + H(+)</text>
        <dbReference type="Rhea" id="RHEA:50416"/>
        <dbReference type="Rhea" id="RHEA-COMP:9613"/>
        <dbReference type="Rhea" id="RHEA-COMP:9622"/>
        <dbReference type="Rhea" id="RHEA-COMP:12672"/>
        <dbReference type="Rhea" id="RHEA-COMP:12673"/>
        <dbReference type="ChEBI" id="CHEBI:15378"/>
        <dbReference type="ChEBI" id="CHEBI:64719"/>
        <dbReference type="ChEBI" id="CHEBI:78442"/>
        <dbReference type="ChEBI" id="CHEBI:78494"/>
        <dbReference type="ChEBI" id="CHEBI:133044"/>
        <dbReference type="EC" id="2.3.2.6"/>
    </reaction>
</comment>
<dbReference type="HOGENOM" id="CLU_075045_0_0_6"/>
<name>B8KRK9_9GAMM</name>
<sequence length="225" mass="24702">MAVGGDLSAPRLVSAYSRGIFPWFEADQPVLWWTPDPRAVLFPNEFHCSRSLRKTLRKNQFSVRCDSAFADVVERCAAPRADSPDTWISPQMKAAYCHLHALGCAHSIETWRGDQLVGGLYGVRIGDVFFGESMFSAQPDTSKIALAGLVWLAQKAGLKLIDCQVTNPHLLGLGAREIPRKRFEKLLQDAIKPSDTRQALSPAVGSGSLEMQLGVTMPAHTEVLV</sequence>
<dbReference type="Proteomes" id="UP000004699">
    <property type="component" value="Unassembled WGS sequence"/>
</dbReference>
<comment type="subcellular location">
    <subcellularLocation>
        <location evidence="4">Cytoplasm</location>
    </subcellularLocation>
</comment>
<evidence type="ECO:0000256" key="4">
    <source>
        <dbReference type="HAMAP-Rule" id="MF_00688"/>
    </source>
</evidence>
<dbReference type="EMBL" id="DS999411">
    <property type="protein sequence ID" value="EED36860.1"/>
    <property type="molecule type" value="Genomic_DNA"/>
</dbReference>
<dbReference type="GO" id="GO:0008914">
    <property type="term" value="F:leucyl-tRNA--protein transferase activity"/>
    <property type="evidence" value="ECO:0007669"/>
    <property type="project" value="UniProtKB-UniRule"/>
</dbReference>
<comment type="similarity">
    <text evidence="4">Belongs to the L/F-transferase family.</text>
</comment>
<evidence type="ECO:0000313" key="5">
    <source>
        <dbReference type="EMBL" id="EED36860.1"/>
    </source>
</evidence>
<evidence type="ECO:0000256" key="3">
    <source>
        <dbReference type="ARBA" id="ARBA00023315"/>
    </source>
</evidence>
<evidence type="ECO:0000256" key="2">
    <source>
        <dbReference type="ARBA" id="ARBA00022679"/>
    </source>
</evidence>
<dbReference type="PANTHER" id="PTHR30098">
    <property type="entry name" value="LEUCYL/PHENYLALANYL-TRNA--PROTEIN TRANSFERASE"/>
    <property type="match status" value="1"/>
</dbReference>
<dbReference type="GO" id="GO:0005737">
    <property type="term" value="C:cytoplasm"/>
    <property type="evidence" value="ECO:0007669"/>
    <property type="project" value="UniProtKB-SubCell"/>
</dbReference>
<keyword evidence="1 4" id="KW-0963">Cytoplasm</keyword>
<dbReference type="EC" id="2.3.2.6" evidence="4"/>
<organism evidence="5 6">
    <name type="scientific">Luminiphilus syltensis NOR5-1B</name>
    <dbReference type="NCBI Taxonomy" id="565045"/>
    <lineage>
        <taxon>Bacteria</taxon>
        <taxon>Pseudomonadati</taxon>
        <taxon>Pseudomonadota</taxon>
        <taxon>Gammaproteobacteria</taxon>
        <taxon>Cellvibrionales</taxon>
        <taxon>Halieaceae</taxon>
        <taxon>Luminiphilus</taxon>
    </lineage>
</organism>
<evidence type="ECO:0000313" key="6">
    <source>
        <dbReference type="Proteomes" id="UP000004699"/>
    </source>
</evidence>
<dbReference type="Pfam" id="PF03588">
    <property type="entry name" value="Leu_Phe_trans"/>
    <property type="match status" value="1"/>
</dbReference>
<keyword evidence="6" id="KW-1185">Reference proteome</keyword>
<dbReference type="Gene3D" id="3.30.70.3550">
    <property type="entry name" value="Leucyl/phenylalanyl-tRNA-protein transferase, N-terminal domain"/>
    <property type="match status" value="1"/>
</dbReference>
<dbReference type="PANTHER" id="PTHR30098:SF2">
    <property type="entry name" value="LEUCYL_PHENYLALANYL-TRNA--PROTEIN TRANSFERASE"/>
    <property type="match status" value="1"/>
</dbReference>
<dbReference type="STRING" id="565045.NOR51B_2813"/>
<gene>
    <name evidence="4 5" type="primary">aat</name>
    <name evidence="5" type="ORF">NOR51B_2813</name>
</gene>
<keyword evidence="3 4" id="KW-0012">Acyltransferase</keyword>
<dbReference type="FunFam" id="3.40.630.70:FF:000001">
    <property type="entry name" value="Leucyl/phenylalanyl-tRNA--protein transferase"/>
    <property type="match status" value="1"/>
</dbReference>
<accession>B8KRK9</accession>
<comment type="catalytic activity">
    <reaction evidence="4">
        <text>L-phenylalanyl-tRNA(Phe) + an N-terminal L-alpha-aminoacyl-[protein] = an N-terminal L-phenylalanyl-L-alpha-aminoacyl-[protein] + tRNA(Phe)</text>
        <dbReference type="Rhea" id="RHEA:43632"/>
        <dbReference type="Rhea" id="RHEA-COMP:9668"/>
        <dbReference type="Rhea" id="RHEA-COMP:9699"/>
        <dbReference type="Rhea" id="RHEA-COMP:10636"/>
        <dbReference type="Rhea" id="RHEA-COMP:10637"/>
        <dbReference type="ChEBI" id="CHEBI:78442"/>
        <dbReference type="ChEBI" id="CHEBI:78531"/>
        <dbReference type="ChEBI" id="CHEBI:78597"/>
        <dbReference type="ChEBI" id="CHEBI:83561"/>
        <dbReference type="EC" id="2.3.2.6"/>
    </reaction>
</comment>
<dbReference type="GO" id="GO:0030163">
    <property type="term" value="P:protein catabolic process"/>
    <property type="evidence" value="ECO:0007669"/>
    <property type="project" value="UniProtKB-UniRule"/>
</dbReference>
<evidence type="ECO:0000256" key="1">
    <source>
        <dbReference type="ARBA" id="ARBA00022490"/>
    </source>
</evidence>
<dbReference type="eggNOG" id="COG2360">
    <property type="taxonomic scope" value="Bacteria"/>
</dbReference>
<dbReference type="InterPro" id="IPR042221">
    <property type="entry name" value="Leu/Phe-tRNA_Trfase_N"/>
</dbReference>
<dbReference type="InterPro" id="IPR004616">
    <property type="entry name" value="Leu/Phe-tRNA_Trfase"/>
</dbReference>
<dbReference type="RefSeq" id="WP_009021602.1">
    <property type="nucleotide sequence ID" value="NZ_DS999411.1"/>
</dbReference>
<dbReference type="InterPro" id="IPR016181">
    <property type="entry name" value="Acyl_CoA_acyltransferase"/>
</dbReference>
<dbReference type="Gene3D" id="3.40.630.70">
    <property type="entry name" value="Leucyl/phenylalanyl-tRNA-protein transferase, C-terminal domain"/>
    <property type="match status" value="1"/>
</dbReference>
<dbReference type="NCBIfam" id="TIGR00667">
    <property type="entry name" value="aat"/>
    <property type="match status" value="1"/>
</dbReference>
<dbReference type="SUPFAM" id="SSF55729">
    <property type="entry name" value="Acyl-CoA N-acyltransferases (Nat)"/>
    <property type="match status" value="1"/>
</dbReference>
<reference evidence="6" key="1">
    <citation type="journal article" date="2013" name="BMC Microbiol.">
        <title>Taxonomy and evolution of bacteriochlorophyll a-containing members of the OM60/NOR5 clade of marine gammaproteobacteria: description of Luminiphilus syltensis gen. nov., sp. nov., reclassification of Haliea rubra as Pseudohaliea rubra gen. nov., comb. nov., and emendation of Chromatocurvus halotolerans.</title>
        <authorList>
            <person name="Spring S."/>
            <person name="Riedel T."/>
            <person name="Sproer C."/>
            <person name="Yan S."/>
            <person name="Harder J."/>
            <person name="Fuchs B.M."/>
        </authorList>
    </citation>
    <scope>NUCLEOTIDE SEQUENCE [LARGE SCALE GENOMIC DNA]</scope>
    <source>
        <strain evidence="6">NOR51-B</strain>
    </source>
</reference>
<keyword evidence="2 4" id="KW-0808">Transferase</keyword>
<proteinExistence type="inferred from homology"/>
<protein>
    <recommendedName>
        <fullName evidence="4">Leucyl/phenylalanyl-tRNA--protein transferase</fullName>
        <ecNumber evidence="4">2.3.2.6</ecNumber>
    </recommendedName>
    <alternativeName>
        <fullName evidence="4">L/F-transferase</fullName>
    </alternativeName>
    <alternativeName>
        <fullName evidence="4">Leucyltransferase</fullName>
    </alternativeName>
    <alternativeName>
        <fullName evidence="4">Phenyalanyltransferase</fullName>
    </alternativeName>
</protein>
<comment type="function">
    <text evidence="4">Functions in the N-end rule pathway of protein degradation where it conjugates Leu, Phe and, less efficiently, Met from aminoacyl-tRNAs to the N-termini of proteins containing an N-terminal arginine or lysine.</text>
</comment>
<dbReference type="AlphaFoldDB" id="B8KRK9"/>